<reference evidence="2 3" key="1">
    <citation type="journal article" date="2018" name="Sci. Rep.">
        <title>Comparative genomics provides insights into the lifestyle and reveals functional heterogeneity of dark septate endophytic fungi.</title>
        <authorList>
            <person name="Knapp D.G."/>
            <person name="Nemeth J.B."/>
            <person name="Barry K."/>
            <person name="Hainaut M."/>
            <person name="Henrissat B."/>
            <person name="Johnson J."/>
            <person name="Kuo A."/>
            <person name="Lim J.H.P."/>
            <person name="Lipzen A."/>
            <person name="Nolan M."/>
            <person name="Ohm R.A."/>
            <person name="Tamas L."/>
            <person name="Grigoriev I.V."/>
            <person name="Spatafora J.W."/>
            <person name="Nagy L.G."/>
            <person name="Kovacs G.M."/>
        </authorList>
    </citation>
    <scope>NUCLEOTIDE SEQUENCE [LARGE SCALE GENOMIC DNA]</scope>
    <source>
        <strain evidence="2 3">DSE2036</strain>
    </source>
</reference>
<keyword evidence="3" id="KW-1185">Reference proteome</keyword>
<dbReference type="OrthoDB" id="10650620at2759"/>
<dbReference type="Proteomes" id="UP000244855">
    <property type="component" value="Unassembled WGS sequence"/>
</dbReference>
<dbReference type="EMBL" id="KZ805374">
    <property type="protein sequence ID" value="PVI00380.1"/>
    <property type="molecule type" value="Genomic_DNA"/>
</dbReference>
<name>A0A2V1DSS2_9PLEO</name>
<sequence>METTYPNLTPFTNVTLSSVKPQFIDTFSCLSRGLVRNDEQENDGDQSRKPEAQRRHLDILFRILKCIPAYTDYIHYVLLDNQSSRHCICTEACNSDDNVTVQLQTKSTSCIAPSSKYTGDLGHFLEDIGSLPLVDSPPRARTLRFTLSRDILREAAIVPHPDEGTIPATKFVYHQDIHPPHGTINATASEFQELFQHYGSADAIPVPHIVRLNLSLLSISFSVEMSLNVVKPPVVGISRSEDESKMLLDSGGGRARTAEDAAGGEGGEGGEVV</sequence>
<proteinExistence type="predicted"/>
<gene>
    <name evidence="2" type="ORF">DM02DRAFT_628556</name>
</gene>
<organism evidence="2 3">
    <name type="scientific">Periconia macrospinosa</name>
    <dbReference type="NCBI Taxonomy" id="97972"/>
    <lineage>
        <taxon>Eukaryota</taxon>
        <taxon>Fungi</taxon>
        <taxon>Dikarya</taxon>
        <taxon>Ascomycota</taxon>
        <taxon>Pezizomycotina</taxon>
        <taxon>Dothideomycetes</taxon>
        <taxon>Pleosporomycetidae</taxon>
        <taxon>Pleosporales</taxon>
        <taxon>Massarineae</taxon>
        <taxon>Periconiaceae</taxon>
        <taxon>Periconia</taxon>
    </lineage>
</organism>
<evidence type="ECO:0000256" key="1">
    <source>
        <dbReference type="SAM" id="MobiDB-lite"/>
    </source>
</evidence>
<accession>A0A2V1DSS2</accession>
<feature type="region of interest" description="Disordered" evidence="1">
    <location>
        <begin position="241"/>
        <end position="273"/>
    </location>
</feature>
<protein>
    <submittedName>
        <fullName evidence="2">Uncharacterized protein</fullName>
    </submittedName>
</protein>
<evidence type="ECO:0000313" key="2">
    <source>
        <dbReference type="EMBL" id="PVI00380.1"/>
    </source>
</evidence>
<feature type="compositionally biased region" description="Gly residues" evidence="1">
    <location>
        <begin position="263"/>
        <end position="273"/>
    </location>
</feature>
<evidence type="ECO:0000313" key="3">
    <source>
        <dbReference type="Proteomes" id="UP000244855"/>
    </source>
</evidence>
<dbReference type="AlphaFoldDB" id="A0A2V1DSS2"/>